<keyword evidence="10" id="KW-0472">Membrane</keyword>
<dbReference type="GeneID" id="61526929"/>
<dbReference type="PANTHER" id="PTHR11537">
    <property type="entry name" value="VOLTAGE-GATED POTASSIUM CHANNEL"/>
    <property type="match status" value="1"/>
</dbReference>
<dbReference type="PRINTS" id="PR00169">
    <property type="entry name" value="KCHANNEL"/>
</dbReference>
<dbReference type="Proteomes" id="UP000078572">
    <property type="component" value="Chromosome 1"/>
</dbReference>
<evidence type="ECO:0000313" key="12">
    <source>
        <dbReference type="EMBL" id="ANJ73330.1"/>
    </source>
</evidence>
<reference evidence="13" key="1">
    <citation type="submission" date="2016-06" db="EMBL/GenBank/DDBJ databases">
        <authorList>
            <person name="Xu Y."/>
            <person name="Nagy A."/>
            <person name="Yan X."/>
            <person name="Kim S.W."/>
            <person name="Haley B."/>
            <person name="Liu N.T."/>
            <person name="Nou X."/>
        </authorList>
    </citation>
    <scope>NUCLEOTIDE SEQUENCE [LARGE SCALE GENOMIC DNA]</scope>
    <source>
        <strain evidence="13">ATCC 49129</strain>
    </source>
</reference>
<dbReference type="AlphaFoldDB" id="A0A191ZYS2"/>
<evidence type="ECO:0000256" key="10">
    <source>
        <dbReference type="ARBA" id="ARBA00023136"/>
    </source>
</evidence>
<evidence type="ECO:0000256" key="3">
    <source>
        <dbReference type="ARBA" id="ARBA00022538"/>
    </source>
</evidence>
<accession>A0A191ZYS2</accession>
<gene>
    <name evidence="12" type="ORF">A9Y76_12985</name>
</gene>
<name>A0A191ZYS2_9RALS</name>
<comment type="subcellular location">
    <subcellularLocation>
        <location evidence="1">Membrane</location>
        <topology evidence="1">Multi-pass membrane protein</topology>
    </subcellularLocation>
</comment>
<evidence type="ECO:0000256" key="4">
    <source>
        <dbReference type="ARBA" id="ARBA00022692"/>
    </source>
</evidence>
<evidence type="ECO:0000256" key="9">
    <source>
        <dbReference type="ARBA" id="ARBA00023065"/>
    </source>
</evidence>
<keyword evidence="4" id="KW-0812">Transmembrane</keyword>
<organism evidence="12 13">
    <name type="scientific">Ralstonia insidiosa</name>
    <dbReference type="NCBI Taxonomy" id="190721"/>
    <lineage>
        <taxon>Bacteria</taxon>
        <taxon>Pseudomonadati</taxon>
        <taxon>Pseudomonadota</taxon>
        <taxon>Betaproteobacteria</taxon>
        <taxon>Burkholderiales</taxon>
        <taxon>Burkholderiaceae</taxon>
        <taxon>Ralstonia</taxon>
    </lineage>
</organism>
<dbReference type="Gene3D" id="1.20.120.350">
    <property type="entry name" value="Voltage-gated potassium channels. Chain C"/>
    <property type="match status" value="1"/>
</dbReference>
<dbReference type="RefSeq" id="WP_064804652.1">
    <property type="nucleotide sequence ID" value="NZ_CP016022.1"/>
</dbReference>
<keyword evidence="5" id="KW-0631">Potassium channel</keyword>
<keyword evidence="13" id="KW-1185">Reference proteome</keyword>
<dbReference type="InterPro" id="IPR027359">
    <property type="entry name" value="Volt_channel_dom_sf"/>
</dbReference>
<evidence type="ECO:0000256" key="2">
    <source>
        <dbReference type="ARBA" id="ARBA00022448"/>
    </source>
</evidence>
<dbReference type="InterPro" id="IPR005821">
    <property type="entry name" value="Ion_trans_dom"/>
</dbReference>
<evidence type="ECO:0000256" key="1">
    <source>
        <dbReference type="ARBA" id="ARBA00004141"/>
    </source>
</evidence>
<keyword evidence="8" id="KW-1133">Transmembrane helix</keyword>
<evidence type="ECO:0000256" key="8">
    <source>
        <dbReference type="ARBA" id="ARBA00022989"/>
    </source>
</evidence>
<dbReference type="GO" id="GO:0008076">
    <property type="term" value="C:voltage-gated potassium channel complex"/>
    <property type="evidence" value="ECO:0007669"/>
    <property type="project" value="InterPro"/>
</dbReference>
<evidence type="ECO:0000256" key="7">
    <source>
        <dbReference type="ARBA" id="ARBA00022958"/>
    </source>
</evidence>
<proteinExistence type="predicted"/>
<dbReference type="InterPro" id="IPR028325">
    <property type="entry name" value="VG_K_chnl"/>
</dbReference>
<keyword evidence="11" id="KW-0407">Ion channel</keyword>
<dbReference type="GO" id="GO:0005249">
    <property type="term" value="F:voltage-gated potassium channel activity"/>
    <property type="evidence" value="ECO:0007669"/>
    <property type="project" value="InterPro"/>
</dbReference>
<dbReference type="OrthoDB" id="9799090at2"/>
<keyword evidence="7" id="KW-0630">Potassium</keyword>
<dbReference type="Pfam" id="PF00520">
    <property type="entry name" value="Ion_trans"/>
    <property type="match status" value="1"/>
</dbReference>
<dbReference type="EMBL" id="CP016022">
    <property type="protein sequence ID" value="ANJ73330.1"/>
    <property type="molecule type" value="Genomic_DNA"/>
</dbReference>
<dbReference type="STRING" id="190721.ACS15_2679"/>
<dbReference type="PANTHER" id="PTHR11537:SF254">
    <property type="entry name" value="POTASSIUM VOLTAGE-GATED CHANNEL PROTEIN SHAB"/>
    <property type="match status" value="1"/>
</dbReference>
<keyword evidence="6" id="KW-0851">Voltage-gated channel</keyword>
<protein>
    <submittedName>
        <fullName evidence="12">Ion transporter</fullName>
    </submittedName>
</protein>
<sequence>MKTSIRKLVSIVRHAASDAVSPARFQRNLDIVVLGLIVASVLVVMADSVQELHAPYGRALYVAEWAFTLLFTAEYLFRLLTAPKPVAYARSFFGIVDLVSVLPTYLAFFFPSLHALIDVRLLRLLRVFRILGLSIYQEEGQALMRALTRARRKIFVFIGGMFVLTVILGTVIYLVEGPENGITSIPVGVYWAAVTMSTTGYGDLTPQTPLGRLITSCAILLGYGIIAFPTGIMGAELVATALERHRPQQPAEPSTGHDAPQCPCCGRVMPVADAPTAGDAQDASTRQSG</sequence>
<evidence type="ECO:0000256" key="5">
    <source>
        <dbReference type="ARBA" id="ARBA00022826"/>
    </source>
</evidence>
<keyword evidence="2" id="KW-0813">Transport</keyword>
<dbReference type="Gene3D" id="1.10.287.70">
    <property type="match status" value="1"/>
</dbReference>
<evidence type="ECO:0000313" key="13">
    <source>
        <dbReference type="Proteomes" id="UP000078572"/>
    </source>
</evidence>
<dbReference type="GO" id="GO:0001508">
    <property type="term" value="P:action potential"/>
    <property type="evidence" value="ECO:0007669"/>
    <property type="project" value="TreeGrafter"/>
</dbReference>
<evidence type="ECO:0000256" key="11">
    <source>
        <dbReference type="ARBA" id="ARBA00023303"/>
    </source>
</evidence>
<keyword evidence="9" id="KW-0406">Ion transport</keyword>
<dbReference type="SUPFAM" id="SSF81324">
    <property type="entry name" value="Voltage-gated potassium channels"/>
    <property type="match status" value="1"/>
</dbReference>
<evidence type="ECO:0000256" key="6">
    <source>
        <dbReference type="ARBA" id="ARBA00022882"/>
    </source>
</evidence>
<keyword evidence="3" id="KW-0633">Potassium transport</keyword>